<evidence type="ECO:0000313" key="15">
    <source>
        <dbReference type="EMBL" id="ALZ84078.1"/>
    </source>
</evidence>
<dbReference type="NCBIfam" id="TIGR00344">
    <property type="entry name" value="alaS"/>
    <property type="match status" value="1"/>
</dbReference>
<evidence type="ECO:0000256" key="6">
    <source>
        <dbReference type="ARBA" id="ARBA00022741"/>
    </source>
</evidence>
<dbReference type="FunFam" id="3.30.980.10:FF:000004">
    <property type="entry name" value="Alanine--tRNA ligase, cytoplasmic"/>
    <property type="match status" value="1"/>
</dbReference>
<dbReference type="InterPro" id="IPR045864">
    <property type="entry name" value="aa-tRNA-synth_II/BPL/LPL"/>
</dbReference>
<feature type="binding site" evidence="12">
    <location>
        <position position="665"/>
    </location>
    <ligand>
        <name>Zn(2+)</name>
        <dbReference type="ChEBI" id="CHEBI:29105"/>
    </ligand>
</feature>
<dbReference type="InterPro" id="IPR012947">
    <property type="entry name" value="tRNA_SAD"/>
</dbReference>
<dbReference type="GO" id="GO:0008270">
    <property type="term" value="F:zinc ion binding"/>
    <property type="evidence" value="ECO:0007669"/>
    <property type="project" value="UniProtKB-UniRule"/>
</dbReference>
<keyword evidence="9 12" id="KW-0694">RNA-binding</keyword>
<dbReference type="GO" id="GO:0002161">
    <property type="term" value="F:aminoacyl-tRNA deacylase activity"/>
    <property type="evidence" value="ECO:0007669"/>
    <property type="project" value="TreeGrafter"/>
</dbReference>
<dbReference type="Gene3D" id="2.40.30.130">
    <property type="match status" value="1"/>
</dbReference>
<dbReference type="PANTHER" id="PTHR11777">
    <property type="entry name" value="ALANYL-TRNA SYNTHETASE"/>
    <property type="match status" value="1"/>
</dbReference>
<keyword evidence="7 12" id="KW-0862">Zinc</keyword>
<keyword evidence="8 12" id="KW-0067">ATP-binding</keyword>
<evidence type="ECO:0000313" key="16">
    <source>
        <dbReference type="Proteomes" id="UP000064137"/>
    </source>
</evidence>
<dbReference type="Gene3D" id="3.10.310.40">
    <property type="match status" value="1"/>
</dbReference>
<name>A0A0U4P0X1_9PSED</name>
<organism evidence="15 16">
    <name type="scientific">Pseudomonas oryzihabitans</name>
    <dbReference type="NCBI Taxonomy" id="47885"/>
    <lineage>
        <taxon>Bacteria</taxon>
        <taxon>Pseudomonadati</taxon>
        <taxon>Pseudomonadota</taxon>
        <taxon>Gammaproteobacteria</taxon>
        <taxon>Pseudomonadales</taxon>
        <taxon>Pseudomonadaceae</taxon>
        <taxon>Pseudomonas</taxon>
    </lineage>
</organism>
<dbReference type="InterPro" id="IPR009000">
    <property type="entry name" value="Transl_B-barrel_sf"/>
</dbReference>
<dbReference type="KEGG" id="por:APT59_07555"/>
<accession>A0A0U4P0X1</accession>
<dbReference type="Proteomes" id="UP000064137">
    <property type="component" value="Chromosome"/>
</dbReference>
<dbReference type="EC" id="6.1.1.7" evidence="12"/>
<dbReference type="GO" id="GO:0045892">
    <property type="term" value="P:negative regulation of DNA-templated transcription"/>
    <property type="evidence" value="ECO:0007669"/>
    <property type="project" value="TreeGrafter"/>
</dbReference>
<proteinExistence type="inferred from homology"/>
<protein>
    <recommendedName>
        <fullName evidence="12">Alanine--tRNA ligase</fullName>
        <ecNumber evidence="12">6.1.1.7</ecNumber>
    </recommendedName>
    <alternativeName>
        <fullName evidence="12">Alanyl-tRNA synthetase</fullName>
        <shortName evidence="12">AlaRS</shortName>
    </alternativeName>
</protein>
<feature type="coiled-coil region" evidence="13">
    <location>
        <begin position="706"/>
        <end position="758"/>
    </location>
</feature>
<comment type="subcellular location">
    <subcellularLocation>
        <location evidence="1 12">Cytoplasm</location>
    </subcellularLocation>
</comment>
<dbReference type="RefSeq" id="WP_059314291.1">
    <property type="nucleotide sequence ID" value="NZ_CP013987.1"/>
</dbReference>
<dbReference type="InterPro" id="IPR018165">
    <property type="entry name" value="Ala-tRNA-synth_IIc_core"/>
</dbReference>
<dbReference type="EMBL" id="CP013987">
    <property type="protein sequence ID" value="ALZ84078.1"/>
    <property type="molecule type" value="Genomic_DNA"/>
</dbReference>
<dbReference type="HAMAP" id="MF_00036_B">
    <property type="entry name" value="Ala_tRNA_synth_B"/>
    <property type="match status" value="1"/>
</dbReference>
<dbReference type="SUPFAM" id="SSF55681">
    <property type="entry name" value="Class II aaRS and biotin synthetases"/>
    <property type="match status" value="1"/>
</dbReference>
<keyword evidence="10 12" id="KW-0648">Protein biosynthesis</keyword>
<reference evidence="15 16" key="1">
    <citation type="submission" date="2016-01" db="EMBL/GenBank/DDBJ databases">
        <title>Annotation of Pseudomonas oryzihabitans USDA-ARS-USMARC-56511.</title>
        <authorList>
            <person name="Harhay G.P."/>
            <person name="Harhay D.M."/>
            <person name="Smith T.P.L."/>
            <person name="Bono J.L."/>
            <person name="Heaton M.P."/>
            <person name="Clawson M.L."/>
            <person name="Chitko-Mckown C.G."/>
            <person name="Capik S.F."/>
            <person name="DeDonder K.D."/>
            <person name="Apley M.D."/>
            <person name="Lubbers B.V."/>
            <person name="White B.J."/>
            <person name="Larson R.L."/>
        </authorList>
    </citation>
    <scope>NUCLEOTIDE SEQUENCE [LARGE SCALE GENOMIC DNA]</scope>
    <source>
        <strain evidence="15 16">USDA-ARS-USMARC-56511</strain>
    </source>
</reference>
<dbReference type="Pfam" id="PF01411">
    <property type="entry name" value="tRNA-synt_2c"/>
    <property type="match status" value="1"/>
</dbReference>
<dbReference type="AlphaFoldDB" id="A0A0U4P0X1"/>
<dbReference type="PRINTS" id="PR00980">
    <property type="entry name" value="TRNASYNTHALA"/>
</dbReference>
<dbReference type="GO" id="GO:0000049">
    <property type="term" value="F:tRNA binding"/>
    <property type="evidence" value="ECO:0007669"/>
    <property type="project" value="UniProtKB-KW"/>
</dbReference>
<dbReference type="InterPro" id="IPR002318">
    <property type="entry name" value="Ala-tRNA-lgiase_IIc"/>
</dbReference>
<dbReference type="InterPro" id="IPR018163">
    <property type="entry name" value="Thr/Ala-tRNA-synth_IIc_edit"/>
</dbReference>
<comment type="domain">
    <text evidence="12">Consists of three domains; the N-terminal catalytic domain, the editing domain and the C-terminal C-Ala domain. The editing domain removes incorrectly charged amino acids, while the C-Ala domain, along with tRNA(Ala), serves as a bridge to cooperatively bring together the editing and aminoacylation centers thus stimulating deacylation of misacylated tRNAs.</text>
</comment>
<feature type="domain" description="Alanyl-transfer RNA synthetases family profile" evidence="14">
    <location>
        <begin position="1"/>
        <end position="708"/>
    </location>
</feature>
<evidence type="ECO:0000256" key="10">
    <source>
        <dbReference type="ARBA" id="ARBA00022917"/>
    </source>
</evidence>
<keyword evidence="5 12" id="KW-0479">Metal-binding</keyword>
<dbReference type="SUPFAM" id="SSF101353">
    <property type="entry name" value="Putative anticodon-binding domain of alanyl-tRNA synthetase (AlaRS)"/>
    <property type="match status" value="1"/>
</dbReference>
<evidence type="ECO:0000256" key="8">
    <source>
        <dbReference type="ARBA" id="ARBA00022840"/>
    </source>
</evidence>
<evidence type="ECO:0000259" key="14">
    <source>
        <dbReference type="PROSITE" id="PS50860"/>
    </source>
</evidence>
<dbReference type="InterPro" id="IPR018164">
    <property type="entry name" value="Ala-tRNA-synth_IIc_N"/>
</dbReference>
<dbReference type="PANTHER" id="PTHR11777:SF9">
    <property type="entry name" value="ALANINE--TRNA LIGASE, CYTOPLASMIC"/>
    <property type="match status" value="1"/>
</dbReference>
<dbReference type="CDD" id="cd00673">
    <property type="entry name" value="AlaRS_core"/>
    <property type="match status" value="1"/>
</dbReference>
<dbReference type="GO" id="GO:0005829">
    <property type="term" value="C:cytosol"/>
    <property type="evidence" value="ECO:0007669"/>
    <property type="project" value="TreeGrafter"/>
</dbReference>
<dbReference type="InterPro" id="IPR018162">
    <property type="entry name" value="Ala-tRNA-ligase_IIc_anticod-bd"/>
</dbReference>
<keyword evidence="3 12" id="KW-0820">tRNA-binding</keyword>
<feature type="binding site" evidence="12">
    <location>
        <position position="669"/>
    </location>
    <ligand>
        <name>Zn(2+)</name>
        <dbReference type="ChEBI" id="CHEBI:29105"/>
    </ligand>
</feature>
<dbReference type="FunFam" id="3.30.930.10:FF:000004">
    <property type="entry name" value="Alanine--tRNA ligase"/>
    <property type="match status" value="1"/>
</dbReference>
<keyword evidence="6 12" id="KW-0547">Nucleotide-binding</keyword>
<keyword evidence="4 12" id="KW-0436">Ligase</keyword>
<dbReference type="FunFam" id="2.40.30.130:FF:000001">
    <property type="entry name" value="Alanine--tRNA ligase"/>
    <property type="match status" value="1"/>
</dbReference>
<dbReference type="Gene3D" id="3.30.980.10">
    <property type="entry name" value="Threonyl-trna Synthetase, Chain A, domain 2"/>
    <property type="match status" value="1"/>
</dbReference>
<dbReference type="OrthoDB" id="9803884at2"/>
<dbReference type="GO" id="GO:0006419">
    <property type="term" value="P:alanyl-tRNA aminoacylation"/>
    <property type="evidence" value="ECO:0007669"/>
    <property type="project" value="UniProtKB-UniRule"/>
</dbReference>
<dbReference type="SUPFAM" id="SSF55186">
    <property type="entry name" value="ThrRS/AlaRS common domain"/>
    <property type="match status" value="1"/>
</dbReference>
<keyword evidence="11 12" id="KW-0030">Aminoacyl-tRNA synthetase</keyword>
<dbReference type="Gene3D" id="3.30.930.10">
    <property type="entry name" value="Bira Bifunctional Protein, Domain 2"/>
    <property type="match status" value="1"/>
</dbReference>
<evidence type="ECO:0000256" key="2">
    <source>
        <dbReference type="ARBA" id="ARBA00008226"/>
    </source>
</evidence>
<dbReference type="GO" id="GO:0004813">
    <property type="term" value="F:alanine-tRNA ligase activity"/>
    <property type="evidence" value="ECO:0007669"/>
    <property type="project" value="UniProtKB-UniRule"/>
</dbReference>
<comment type="catalytic activity">
    <reaction evidence="12">
        <text>tRNA(Ala) + L-alanine + ATP = L-alanyl-tRNA(Ala) + AMP + diphosphate</text>
        <dbReference type="Rhea" id="RHEA:12540"/>
        <dbReference type="Rhea" id="RHEA-COMP:9657"/>
        <dbReference type="Rhea" id="RHEA-COMP:9923"/>
        <dbReference type="ChEBI" id="CHEBI:30616"/>
        <dbReference type="ChEBI" id="CHEBI:33019"/>
        <dbReference type="ChEBI" id="CHEBI:57972"/>
        <dbReference type="ChEBI" id="CHEBI:78442"/>
        <dbReference type="ChEBI" id="CHEBI:78497"/>
        <dbReference type="ChEBI" id="CHEBI:456215"/>
        <dbReference type="EC" id="6.1.1.7"/>
    </reaction>
</comment>
<keyword evidence="12" id="KW-0963">Cytoplasm</keyword>
<dbReference type="SMART" id="SM00863">
    <property type="entry name" value="tRNA_SAD"/>
    <property type="match status" value="1"/>
</dbReference>
<dbReference type="InterPro" id="IPR023033">
    <property type="entry name" value="Ala_tRNA_ligase_euk/bac"/>
</dbReference>
<evidence type="ECO:0000256" key="7">
    <source>
        <dbReference type="ARBA" id="ARBA00022833"/>
    </source>
</evidence>
<evidence type="ECO:0000256" key="4">
    <source>
        <dbReference type="ARBA" id="ARBA00022598"/>
    </source>
</evidence>
<evidence type="ECO:0000256" key="9">
    <source>
        <dbReference type="ARBA" id="ARBA00022884"/>
    </source>
</evidence>
<dbReference type="PROSITE" id="PS50860">
    <property type="entry name" value="AA_TRNA_LIGASE_II_ALA"/>
    <property type="match status" value="1"/>
</dbReference>
<evidence type="ECO:0000256" key="13">
    <source>
        <dbReference type="SAM" id="Coils"/>
    </source>
</evidence>
<dbReference type="FunFam" id="3.30.54.20:FF:000001">
    <property type="entry name" value="Alanine--tRNA ligase"/>
    <property type="match status" value="1"/>
</dbReference>
<dbReference type="Pfam" id="PF02272">
    <property type="entry name" value="DHHA1"/>
    <property type="match status" value="1"/>
</dbReference>
<evidence type="ECO:0000256" key="1">
    <source>
        <dbReference type="ARBA" id="ARBA00004496"/>
    </source>
</evidence>
<dbReference type="Gene3D" id="3.30.54.20">
    <property type="match status" value="1"/>
</dbReference>
<evidence type="ECO:0000256" key="11">
    <source>
        <dbReference type="ARBA" id="ARBA00023146"/>
    </source>
</evidence>
<dbReference type="GO" id="GO:0005524">
    <property type="term" value="F:ATP binding"/>
    <property type="evidence" value="ECO:0007669"/>
    <property type="project" value="UniProtKB-UniRule"/>
</dbReference>
<feature type="binding site" evidence="12">
    <location>
        <position position="562"/>
    </location>
    <ligand>
        <name>Zn(2+)</name>
        <dbReference type="ChEBI" id="CHEBI:29105"/>
    </ligand>
</feature>
<dbReference type="Pfam" id="PF07973">
    <property type="entry name" value="tRNA_SAD"/>
    <property type="match status" value="1"/>
</dbReference>
<evidence type="ECO:0000256" key="3">
    <source>
        <dbReference type="ARBA" id="ARBA00022555"/>
    </source>
</evidence>
<gene>
    <name evidence="12" type="primary">alaS</name>
    <name evidence="15" type="ORF">APT59_07555</name>
</gene>
<comment type="similarity">
    <text evidence="2 12">Belongs to the class-II aminoacyl-tRNA synthetase family.</text>
</comment>
<dbReference type="Gene3D" id="6.10.250.550">
    <property type="match status" value="1"/>
</dbReference>
<dbReference type="SUPFAM" id="SSF50447">
    <property type="entry name" value="Translation proteins"/>
    <property type="match status" value="1"/>
</dbReference>
<comment type="cofactor">
    <cofactor evidence="12">
        <name>Zn(2+)</name>
        <dbReference type="ChEBI" id="CHEBI:29105"/>
    </cofactor>
    <text evidence="12">Binds 1 zinc ion per subunit.</text>
</comment>
<sequence>MKSAEIREAFLRFFEEKGHTRVASSSLIPANDPTLLFTNAGMNQFKDCFLGMEKRSYTRAATSQKCVRAGGKHNDLENVGYTARHHTFFEMLGNFSFGDYFKRDAITFAWEFLTSPQWLGLPREKLWVTVYATDDEAYDIWTKEVGVPAAQMVRIGDNKGAPYASDNFWTMGDTGPCGPCTEIFFDHGPEIWGGPPGSPEEDGDRYIEIWNNVFMQFNRTADGVLHPLPAPSVDTGMGLERVSAVLQHVHSNYEIDLFQNLLAASAEAIGCANDEAPSLKVVADHIRSCSFLIADGVLPSNEGRGYVLRRIIRRACRHGNKLGAKGTFFHKIVVALVAEMGQAYPELVQQQAHIERVLRTEEEQFAKTLEQGLKILEQDLAQLQGDTIPGDVVFKLYDTYGFPVDLTNDIARERNLNLDEAGFEREMEAQRERARSASAFGVDYNSLVKVEGETRFLGYDTTSASGTIVALYRAGQPVDSLAEGEEGVVILDQTPFYGESGGQVGDTGTLESAGVGFAVRDTTKTQGAFLHHGVVTKGSLNVGTALMAQVDTSRRQGIALNHSGTHLLHAALRQVLGDHVHQKGSLVNDQRLRFDFSHFEAIKPEELKRIETIVNEEIRKNSAVTTEVMAIDEAKARGAMALFGEKYGDVVRVVGMGGEFSVELCGGTHVAQTGDIGLLKLVSEGGVASGVRRVEAITGTAALAYLNGAEEQLREAASLLKGSRDNVLDKLAALVERNRQLEKEIEQLKAKAASASAGDLVDQAVAVKGAKVLTARLDGLDGKALLALVDQLKNKLGSGMILLGGEADGKVVLVAGVTADLTAKLKAGELMKRAAAVVGGKGGGRPDMAQGGGTDASQLDAALACAGQYAEESL</sequence>
<evidence type="ECO:0000256" key="5">
    <source>
        <dbReference type="ARBA" id="ARBA00022723"/>
    </source>
</evidence>
<dbReference type="InterPro" id="IPR050058">
    <property type="entry name" value="Ala-tRNA_ligase"/>
</dbReference>
<keyword evidence="13" id="KW-0175">Coiled coil</keyword>
<evidence type="ECO:0000256" key="12">
    <source>
        <dbReference type="HAMAP-Rule" id="MF_00036"/>
    </source>
</evidence>
<feature type="binding site" evidence="12">
    <location>
        <position position="566"/>
    </location>
    <ligand>
        <name>Zn(2+)</name>
        <dbReference type="ChEBI" id="CHEBI:29105"/>
    </ligand>
</feature>
<dbReference type="InterPro" id="IPR003156">
    <property type="entry name" value="DHHA1_dom"/>
</dbReference>
<comment type="function">
    <text evidence="12">Catalyzes the attachment of alanine to tRNA(Ala) in a two-step reaction: alanine is first activated by ATP to form Ala-AMP and then transferred to the acceptor end of tRNA(Ala). Also edits incorrectly charged Ser-tRNA(Ala) and Gly-tRNA(Ala) via its editing domain.</text>
</comment>
<dbReference type="FunFam" id="3.10.310.40:FF:000001">
    <property type="entry name" value="Alanine--tRNA ligase"/>
    <property type="match status" value="1"/>
</dbReference>